<dbReference type="SUPFAM" id="SSF57667">
    <property type="entry name" value="beta-beta-alpha zinc fingers"/>
    <property type="match status" value="2"/>
</dbReference>
<dbReference type="GO" id="GO:0005634">
    <property type="term" value="C:nucleus"/>
    <property type="evidence" value="ECO:0007669"/>
    <property type="project" value="UniProtKB-SubCell"/>
</dbReference>
<dbReference type="FunFam" id="3.30.160.60:FF:000176">
    <property type="entry name" value="zinc finger protein 70"/>
    <property type="match status" value="1"/>
</dbReference>
<feature type="domain" description="C2H2-type" evidence="10">
    <location>
        <begin position="310"/>
        <end position="339"/>
    </location>
</feature>
<dbReference type="OrthoDB" id="5383296at2759"/>
<evidence type="ECO:0000256" key="5">
    <source>
        <dbReference type="ARBA" id="ARBA00022833"/>
    </source>
</evidence>
<dbReference type="Pfam" id="PF00096">
    <property type="entry name" value="zf-C2H2"/>
    <property type="match status" value="2"/>
</dbReference>
<dbReference type="InterPro" id="IPR013087">
    <property type="entry name" value="Znf_C2H2_type"/>
</dbReference>
<organism evidence="11 12">
    <name type="scientific">Malurus cyaneus samueli</name>
    <dbReference type="NCBI Taxonomy" id="2593467"/>
    <lineage>
        <taxon>Eukaryota</taxon>
        <taxon>Metazoa</taxon>
        <taxon>Chordata</taxon>
        <taxon>Craniata</taxon>
        <taxon>Vertebrata</taxon>
        <taxon>Euteleostomi</taxon>
        <taxon>Archelosauria</taxon>
        <taxon>Archosauria</taxon>
        <taxon>Dinosauria</taxon>
        <taxon>Saurischia</taxon>
        <taxon>Theropoda</taxon>
        <taxon>Coelurosauria</taxon>
        <taxon>Aves</taxon>
        <taxon>Neognathae</taxon>
        <taxon>Neoaves</taxon>
        <taxon>Telluraves</taxon>
        <taxon>Australaves</taxon>
        <taxon>Passeriformes</taxon>
        <taxon>Meliphagoidea</taxon>
        <taxon>Maluridae</taxon>
        <taxon>Malurus</taxon>
    </lineage>
</organism>
<keyword evidence="2" id="KW-0479">Metal-binding</keyword>
<dbReference type="PROSITE" id="PS50157">
    <property type="entry name" value="ZINC_FINGER_C2H2_2"/>
    <property type="match status" value="4"/>
</dbReference>
<feature type="region of interest" description="Disordered" evidence="9">
    <location>
        <begin position="24"/>
        <end position="48"/>
    </location>
</feature>
<dbReference type="AlphaFoldDB" id="A0A8C5T6S7"/>
<dbReference type="Ensembl" id="ENSMCST00000003100.1">
    <property type="protein sequence ID" value="ENSMCSP00000003033.1"/>
    <property type="gene ID" value="ENSMCSG00000002215.1"/>
</dbReference>
<dbReference type="InterPro" id="IPR036236">
    <property type="entry name" value="Znf_C2H2_sf"/>
</dbReference>
<dbReference type="PROSITE" id="PS00028">
    <property type="entry name" value="ZINC_FINGER_C2H2_1"/>
    <property type="match status" value="1"/>
</dbReference>
<reference evidence="11" key="1">
    <citation type="submission" date="2025-08" db="UniProtKB">
        <authorList>
            <consortium name="Ensembl"/>
        </authorList>
    </citation>
    <scope>IDENTIFICATION</scope>
</reference>
<name>A0A8C5T6S7_9PASS</name>
<evidence type="ECO:0000313" key="12">
    <source>
        <dbReference type="Proteomes" id="UP000694560"/>
    </source>
</evidence>
<keyword evidence="3" id="KW-0677">Repeat</keyword>
<dbReference type="PANTHER" id="PTHR24394">
    <property type="entry name" value="ZINC FINGER PROTEIN"/>
    <property type="match status" value="1"/>
</dbReference>
<evidence type="ECO:0000256" key="8">
    <source>
        <dbReference type="PROSITE-ProRule" id="PRU00042"/>
    </source>
</evidence>
<keyword evidence="4 8" id="KW-0863">Zinc-finger</keyword>
<protein>
    <recommendedName>
        <fullName evidence="10">C2H2-type domain-containing protein</fullName>
    </recommendedName>
</protein>
<dbReference type="Gene3D" id="3.30.160.60">
    <property type="entry name" value="Classic Zinc Finger"/>
    <property type="match status" value="4"/>
</dbReference>
<evidence type="ECO:0000256" key="6">
    <source>
        <dbReference type="ARBA" id="ARBA00023125"/>
    </source>
</evidence>
<dbReference type="GO" id="GO:0003677">
    <property type="term" value="F:DNA binding"/>
    <property type="evidence" value="ECO:0007669"/>
    <property type="project" value="UniProtKB-KW"/>
</dbReference>
<evidence type="ECO:0000256" key="7">
    <source>
        <dbReference type="ARBA" id="ARBA00023242"/>
    </source>
</evidence>
<dbReference type="FunFam" id="3.30.160.60:FF:002343">
    <property type="entry name" value="Zinc finger protein 33A"/>
    <property type="match status" value="1"/>
</dbReference>
<dbReference type="Proteomes" id="UP000694560">
    <property type="component" value="Unplaced"/>
</dbReference>
<keyword evidence="5" id="KW-0862">Zinc</keyword>
<proteinExistence type="predicted"/>
<feature type="region of interest" description="Disordered" evidence="9">
    <location>
        <begin position="83"/>
        <end position="115"/>
    </location>
</feature>
<reference evidence="11" key="2">
    <citation type="submission" date="2025-09" db="UniProtKB">
        <authorList>
            <consortium name="Ensembl"/>
        </authorList>
    </citation>
    <scope>IDENTIFICATION</scope>
</reference>
<feature type="domain" description="C2H2-type" evidence="10">
    <location>
        <begin position="186"/>
        <end position="213"/>
    </location>
</feature>
<evidence type="ECO:0000256" key="1">
    <source>
        <dbReference type="ARBA" id="ARBA00004123"/>
    </source>
</evidence>
<evidence type="ECO:0000313" key="11">
    <source>
        <dbReference type="Ensembl" id="ENSMCSP00000003033.1"/>
    </source>
</evidence>
<dbReference type="PANTHER" id="PTHR24394:SF44">
    <property type="entry name" value="ZINC FINGER PROTEIN 271-LIKE"/>
    <property type="match status" value="1"/>
</dbReference>
<evidence type="ECO:0000256" key="4">
    <source>
        <dbReference type="ARBA" id="ARBA00022771"/>
    </source>
</evidence>
<evidence type="ECO:0000256" key="9">
    <source>
        <dbReference type="SAM" id="MobiDB-lite"/>
    </source>
</evidence>
<evidence type="ECO:0000256" key="3">
    <source>
        <dbReference type="ARBA" id="ARBA00022737"/>
    </source>
</evidence>
<dbReference type="GO" id="GO:0000981">
    <property type="term" value="F:DNA-binding transcription factor activity, RNA polymerase II-specific"/>
    <property type="evidence" value="ECO:0007669"/>
    <property type="project" value="TreeGrafter"/>
</dbReference>
<dbReference type="GO" id="GO:0008270">
    <property type="term" value="F:zinc ion binding"/>
    <property type="evidence" value="ECO:0007669"/>
    <property type="project" value="UniProtKB-KW"/>
</dbReference>
<accession>A0A8C5T6S7</accession>
<keyword evidence="6" id="KW-0238">DNA-binding</keyword>
<keyword evidence="7" id="KW-0539">Nucleus</keyword>
<keyword evidence="12" id="KW-1185">Reference proteome</keyword>
<comment type="subcellular location">
    <subcellularLocation>
        <location evidence="1">Nucleus</location>
    </subcellularLocation>
</comment>
<dbReference type="SMART" id="SM00355">
    <property type="entry name" value="ZnF_C2H2"/>
    <property type="match status" value="5"/>
</dbReference>
<dbReference type="Pfam" id="PF13909">
    <property type="entry name" value="zf-H2C2_5"/>
    <property type="match status" value="1"/>
</dbReference>
<evidence type="ECO:0000259" key="10">
    <source>
        <dbReference type="PROSITE" id="PS50157"/>
    </source>
</evidence>
<feature type="domain" description="C2H2-type" evidence="10">
    <location>
        <begin position="282"/>
        <end position="309"/>
    </location>
</feature>
<dbReference type="FunFam" id="3.30.160.60:FF:000688">
    <property type="entry name" value="zinc finger protein 197 isoform X1"/>
    <property type="match status" value="1"/>
</dbReference>
<evidence type="ECO:0000256" key="2">
    <source>
        <dbReference type="ARBA" id="ARBA00022723"/>
    </source>
</evidence>
<sequence>MFYTKGHLSFHKKFHEQLKATANRYTSQSNKHCKSKIPKADGNSQGHLSHSLFSRENDCLSGGILASEVGFVQAGNMWDNKKIRPGKKFSEDSHGSNSLVVPGNRSEVPQTSHQMDTATYKEEPFFKSEASHSRVQEDASYHNFVDTCPSNLNTFQTYTCQHCSYVTAVPNNFRLHLKIHTNERPFVCNECNEAFKTSNHLQEHSLLHVKNGQEFGSCLFVERCLENLEVHREIHRGMYPDTDFDSCEDSNSMLGSEVSGVQQGVQSGTANYVQARSQPQCYQCVECSYATGILSNLKLHIRTHTGEKPYTCTCEECGYCTTRNGNLKLHLRIHTGEKPFQCGQCSMAFRTSSHLNLECEVGHWKLVLCSGEVCMS</sequence>
<feature type="domain" description="C2H2-type" evidence="10">
    <location>
        <begin position="158"/>
        <end position="185"/>
    </location>
</feature>